<organism evidence="1 2">
    <name type="scientific">Lecanicillium saksenae</name>
    <dbReference type="NCBI Taxonomy" id="468837"/>
    <lineage>
        <taxon>Eukaryota</taxon>
        <taxon>Fungi</taxon>
        <taxon>Dikarya</taxon>
        <taxon>Ascomycota</taxon>
        <taxon>Pezizomycotina</taxon>
        <taxon>Sordariomycetes</taxon>
        <taxon>Hypocreomycetidae</taxon>
        <taxon>Hypocreales</taxon>
        <taxon>Cordycipitaceae</taxon>
        <taxon>Lecanicillium</taxon>
    </lineage>
</organism>
<proteinExistence type="predicted"/>
<keyword evidence="2" id="KW-1185">Reference proteome</keyword>
<protein>
    <submittedName>
        <fullName evidence="1">Uncharacterized protein</fullName>
    </submittedName>
</protein>
<evidence type="ECO:0000313" key="2">
    <source>
        <dbReference type="Proteomes" id="UP001148737"/>
    </source>
</evidence>
<dbReference type="EMBL" id="JANAKD010001310">
    <property type="protein sequence ID" value="KAJ3480880.1"/>
    <property type="molecule type" value="Genomic_DNA"/>
</dbReference>
<sequence>MDNPNDPPLDEIQWRSPQLIQQMGGLHSNTILFYFAESPFFERTSNNAVIMSQAMNNMSMYHFIQTREAFEGRLKTMSGLEFIVGEEPAESGPGMGTGVWVIRKQTRRKRYQEEDEITVHASYFVVNENIYMAPTLADILAARIV</sequence>
<comment type="caution">
    <text evidence="1">The sequence shown here is derived from an EMBL/GenBank/DDBJ whole genome shotgun (WGS) entry which is preliminary data.</text>
</comment>
<accession>A0ACC1QK94</accession>
<dbReference type="Proteomes" id="UP001148737">
    <property type="component" value="Unassembled WGS sequence"/>
</dbReference>
<reference evidence="1" key="1">
    <citation type="submission" date="2022-07" db="EMBL/GenBank/DDBJ databases">
        <title>Genome Sequence of Lecanicillium saksenae.</title>
        <authorList>
            <person name="Buettner E."/>
        </authorList>
    </citation>
    <scope>NUCLEOTIDE SEQUENCE</scope>
    <source>
        <strain evidence="1">VT-O1</strain>
    </source>
</reference>
<gene>
    <name evidence="1" type="ORF">NLG97_g7961</name>
</gene>
<name>A0ACC1QK94_9HYPO</name>
<evidence type="ECO:0000313" key="1">
    <source>
        <dbReference type="EMBL" id="KAJ3480880.1"/>
    </source>
</evidence>